<dbReference type="AlphaFoldDB" id="A0A5S9Y8L7"/>
<feature type="compositionally biased region" description="Basic and acidic residues" evidence="1">
    <location>
        <begin position="48"/>
        <end position="61"/>
    </location>
</feature>
<accession>A0A5S9Y8L7</accession>
<sequence>MVAVRLGRNQSPRRGSPCSSPRGGLSSESVADLIRKKRDRPARGSSSPRREKSKARTDRSPRSSPPPRLMGPPPPVVTSPPPQLSGEKTNRGVTPRQEDAESRDAPLK</sequence>
<feature type="compositionally biased region" description="Pro residues" evidence="1">
    <location>
        <begin position="63"/>
        <end position="83"/>
    </location>
</feature>
<organism evidence="2 3">
    <name type="scientific">Arabidopsis thaliana</name>
    <name type="common">Mouse-ear cress</name>
    <dbReference type="NCBI Taxonomy" id="3702"/>
    <lineage>
        <taxon>Eukaryota</taxon>
        <taxon>Viridiplantae</taxon>
        <taxon>Streptophyta</taxon>
        <taxon>Embryophyta</taxon>
        <taxon>Tracheophyta</taxon>
        <taxon>Spermatophyta</taxon>
        <taxon>Magnoliopsida</taxon>
        <taxon>eudicotyledons</taxon>
        <taxon>Gunneridae</taxon>
        <taxon>Pentapetalae</taxon>
        <taxon>rosids</taxon>
        <taxon>malvids</taxon>
        <taxon>Brassicales</taxon>
        <taxon>Brassicaceae</taxon>
        <taxon>Camelineae</taxon>
        <taxon>Arabidopsis</taxon>
    </lineage>
</organism>
<dbReference type="Proteomes" id="UP000434276">
    <property type="component" value="Unassembled WGS sequence"/>
</dbReference>
<reference evidence="2 3" key="1">
    <citation type="submission" date="2019-12" db="EMBL/GenBank/DDBJ databases">
        <authorList>
            <person name="Jiao W.-B."/>
            <person name="Schneeberger K."/>
        </authorList>
    </citation>
    <scope>NUCLEOTIDE SEQUENCE [LARGE SCALE GENOMIC DNA]</scope>
    <source>
        <strain evidence="3">cv. C24</strain>
    </source>
</reference>
<dbReference type="EMBL" id="CACSHJ010000096">
    <property type="protein sequence ID" value="CAA0405420.1"/>
    <property type="molecule type" value="Genomic_DNA"/>
</dbReference>
<proteinExistence type="predicted"/>
<protein>
    <submittedName>
        <fullName evidence="2">Uncharacterized protein</fullName>
    </submittedName>
</protein>
<gene>
    <name evidence="2" type="ORF">C24_LOCUS23496</name>
</gene>
<name>A0A5S9Y8L7_ARATH</name>
<feature type="region of interest" description="Disordered" evidence="1">
    <location>
        <begin position="1"/>
        <end position="108"/>
    </location>
</feature>
<evidence type="ECO:0000313" key="2">
    <source>
        <dbReference type="EMBL" id="CAA0405420.1"/>
    </source>
</evidence>
<feature type="compositionally biased region" description="Basic and acidic residues" evidence="1">
    <location>
        <begin position="96"/>
        <end position="108"/>
    </location>
</feature>
<evidence type="ECO:0000313" key="3">
    <source>
        <dbReference type="Proteomes" id="UP000434276"/>
    </source>
</evidence>
<evidence type="ECO:0000256" key="1">
    <source>
        <dbReference type="SAM" id="MobiDB-lite"/>
    </source>
</evidence>
<feature type="compositionally biased region" description="Low complexity" evidence="1">
    <location>
        <begin position="12"/>
        <end position="27"/>
    </location>
</feature>